<evidence type="ECO:0000256" key="3">
    <source>
        <dbReference type="ARBA" id="ARBA00023163"/>
    </source>
</evidence>
<dbReference type="InterPro" id="IPR036390">
    <property type="entry name" value="WH_DNA-bd_sf"/>
</dbReference>
<dbReference type="PANTHER" id="PTHR42756:SF1">
    <property type="entry name" value="TRANSCRIPTIONAL REPRESSOR OF EMRAB OPERON"/>
    <property type="match status" value="1"/>
</dbReference>
<dbReference type="InterPro" id="IPR036388">
    <property type="entry name" value="WH-like_DNA-bd_sf"/>
</dbReference>
<protein>
    <recommendedName>
        <fullName evidence="4">HTH marR-type domain-containing protein</fullName>
    </recommendedName>
</protein>
<reference evidence="5" key="1">
    <citation type="submission" date="2024-05" db="EMBL/GenBank/DDBJ databases">
        <title>Isolation and characterization of Sporomusa carbonis sp. nov., a carboxydotrophic hydrogenogen in the genus of Sporomusa isolated from a charcoal burning pile.</title>
        <authorList>
            <person name="Boeer T."/>
            <person name="Rosenbaum F."/>
            <person name="Eysell L."/>
            <person name="Mueller V."/>
            <person name="Daniel R."/>
            <person name="Poehlein A."/>
        </authorList>
    </citation>
    <scope>NUCLEOTIDE SEQUENCE [LARGE SCALE GENOMIC DNA]</scope>
    <source>
        <strain evidence="5">DSM 3132</strain>
    </source>
</reference>
<dbReference type="Gene3D" id="1.10.10.10">
    <property type="entry name" value="Winged helix-like DNA-binding domain superfamily/Winged helix DNA-binding domain"/>
    <property type="match status" value="1"/>
</dbReference>
<evidence type="ECO:0000313" key="5">
    <source>
        <dbReference type="EMBL" id="XFO74329.1"/>
    </source>
</evidence>
<keyword evidence="1" id="KW-0805">Transcription regulation</keyword>
<name>A0ABZ3J7F8_SPOA4</name>
<dbReference type="PRINTS" id="PR00598">
    <property type="entry name" value="HTHMARR"/>
</dbReference>
<feature type="domain" description="HTH marR-type" evidence="4">
    <location>
        <begin position="4"/>
        <end position="143"/>
    </location>
</feature>
<gene>
    <name evidence="5" type="ORF">SPACI_044390</name>
</gene>
<dbReference type="Proteomes" id="UP000216052">
    <property type="component" value="Chromosome"/>
</dbReference>
<dbReference type="EMBL" id="CP155571">
    <property type="protein sequence ID" value="XFO74329.1"/>
    <property type="molecule type" value="Genomic_DNA"/>
</dbReference>
<accession>A0ABZ3J7F8</accession>
<dbReference type="SUPFAM" id="SSF46785">
    <property type="entry name" value="Winged helix' DNA-binding domain"/>
    <property type="match status" value="1"/>
</dbReference>
<keyword evidence="3" id="KW-0804">Transcription</keyword>
<keyword evidence="2" id="KW-0238">DNA-binding</keyword>
<evidence type="ECO:0000256" key="1">
    <source>
        <dbReference type="ARBA" id="ARBA00023015"/>
    </source>
</evidence>
<sequence length="148" mass="17076">MPTEDTIVKAITILSDSMRESMRKYKESTPASRELFNLSITQLHYLHAVREHNNPTITELAEIFGVQKSTVTVAINKLLERDFIEKLPSTNDLRVNHIRLSAKGKRLIQLEDEGYYQFAKHIMATLDETERETFALLLNKVTDNITRT</sequence>
<proteinExistence type="predicted"/>
<dbReference type="PROSITE" id="PS50995">
    <property type="entry name" value="HTH_MARR_2"/>
    <property type="match status" value="1"/>
</dbReference>
<evidence type="ECO:0000313" key="6">
    <source>
        <dbReference type="Proteomes" id="UP000216052"/>
    </source>
</evidence>
<evidence type="ECO:0000259" key="4">
    <source>
        <dbReference type="PROSITE" id="PS50995"/>
    </source>
</evidence>
<keyword evidence="6" id="KW-1185">Reference proteome</keyword>
<evidence type="ECO:0000256" key="2">
    <source>
        <dbReference type="ARBA" id="ARBA00023125"/>
    </source>
</evidence>
<dbReference type="SMART" id="SM00347">
    <property type="entry name" value="HTH_MARR"/>
    <property type="match status" value="1"/>
</dbReference>
<dbReference type="PANTHER" id="PTHR42756">
    <property type="entry name" value="TRANSCRIPTIONAL REGULATOR, MARR"/>
    <property type="match status" value="1"/>
</dbReference>
<dbReference type="InterPro" id="IPR000835">
    <property type="entry name" value="HTH_MarR-typ"/>
</dbReference>
<organism evidence="5 6">
    <name type="scientific">Sporomusa acidovorans (strain ATCC 49682 / DSM 3132 / Mol)</name>
    <dbReference type="NCBI Taxonomy" id="1123286"/>
    <lineage>
        <taxon>Bacteria</taxon>
        <taxon>Bacillati</taxon>
        <taxon>Bacillota</taxon>
        <taxon>Negativicutes</taxon>
        <taxon>Selenomonadales</taxon>
        <taxon>Sporomusaceae</taxon>
        <taxon>Sporomusa</taxon>
    </lineage>
</organism>
<dbReference type="RefSeq" id="WP_093794773.1">
    <property type="nucleotide sequence ID" value="NZ_CP155571.1"/>
</dbReference>
<dbReference type="Pfam" id="PF01047">
    <property type="entry name" value="MarR"/>
    <property type="match status" value="1"/>
</dbReference>